<dbReference type="AlphaFoldDB" id="A0A7V4XR32"/>
<feature type="compositionally biased region" description="Basic and acidic residues" evidence="1">
    <location>
        <begin position="1"/>
        <end position="11"/>
    </location>
</feature>
<feature type="compositionally biased region" description="Basic and acidic residues" evidence="1">
    <location>
        <begin position="25"/>
        <end position="39"/>
    </location>
</feature>
<protein>
    <submittedName>
        <fullName evidence="2">Uncharacterized protein</fullName>
    </submittedName>
</protein>
<reference evidence="2" key="1">
    <citation type="journal article" date="2020" name="mSystems">
        <title>Genome- and Community-Level Interaction Insights into Carbon Utilization and Element Cycling Functions of Hydrothermarchaeota in Hydrothermal Sediment.</title>
        <authorList>
            <person name="Zhou Z."/>
            <person name="Liu Y."/>
            <person name="Xu W."/>
            <person name="Pan J."/>
            <person name="Luo Z.H."/>
            <person name="Li M."/>
        </authorList>
    </citation>
    <scope>NUCLEOTIDE SEQUENCE [LARGE SCALE GENOMIC DNA]</scope>
    <source>
        <strain evidence="2">SpSt-855</strain>
    </source>
</reference>
<dbReference type="EMBL" id="DTKL01000016">
    <property type="protein sequence ID" value="HGY93603.1"/>
    <property type="molecule type" value="Genomic_DNA"/>
</dbReference>
<sequence length="74" mass="8627">MARGWESKSVEEQMAEQASSPVKPAVKDPARERKRRDLEMQREYILNQRTSHADRRAALEAALQQIEDQLKTFD</sequence>
<evidence type="ECO:0000256" key="1">
    <source>
        <dbReference type="SAM" id="MobiDB-lite"/>
    </source>
</evidence>
<name>A0A7V4XR32_9BACT</name>
<evidence type="ECO:0000313" key="2">
    <source>
        <dbReference type="EMBL" id="HGY93603.1"/>
    </source>
</evidence>
<accession>A0A7V4XR32</accession>
<gene>
    <name evidence="2" type="ORF">ENW50_02775</name>
</gene>
<feature type="region of interest" description="Disordered" evidence="1">
    <location>
        <begin position="1"/>
        <end position="39"/>
    </location>
</feature>
<comment type="caution">
    <text evidence="2">The sequence shown here is derived from an EMBL/GenBank/DDBJ whole genome shotgun (WGS) entry which is preliminary data.</text>
</comment>
<proteinExistence type="predicted"/>
<organism evidence="2">
    <name type="scientific">Acidobacterium capsulatum</name>
    <dbReference type="NCBI Taxonomy" id="33075"/>
    <lineage>
        <taxon>Bacteria</taxon>
        <taxon>Pseudomonadati</taxon>
        <taxon>Acidobacteriota</taxon>
        <taxon>Terriglobia</taxon>
        <taxon>Terriglobales</taxon>
        <taxon>Acidobacteriaceae</taxon>
        <taxon>Acidobacterium</taxon>
    </lineage>
</organism>